<dbReference type="RefSeq" id="WP_090094046.1">
    <property type="nucleotide sequence ID" value="NZ_CBCRVU010000001.1"/>
</dbReference>
<protein>
    <submittedName>
        <fullName evidence="1">Bacteriophage holin of superfamily 6 (Holin_LLH)</fullName>
    </submittedName>
</protein>
<dbReference type="InterPro" id="IPR010026">
    <property type="entry name" value="Phage_holin_LL-H"/>
</dbReference>
<dbReference type="Pfam" id="PF09682">
    <property type="entry name" value="Phage_holin_6_1"/>
    <property type="match status" value="1"/>
</dbReference>
<dbReference type="Proteomes" id="UP000199599">
    <property type="component" value="Unassembled WGS sequence"/>
</dbReference>
<dbReference type="AlphaFoldDB" id="A0A1I1TQY9"/>
<organism evidence="1 2">
    <name type="scientific">Lactobacillus bombicola</name>
    <dbReference type="NCBI Taxonomy" id="1505723"/>
    <lineage>
        <taxon>Bacteria</taxon>
        <taxon>Bacillati</taxon>
        <taxon>Bacillota</taxon>
        <taxon>Bacilli</taxon>
        <taxon>Lactobacillales</taxon>
        <taxon>Lactobacillaceae</taxon>
        <taxon>Lactobacillus</taxon>
    </lineage>
</organism>
<dbReference type="EMBL" id="FOMN01000011">
    <property type="protein sequence ID" value="SFD60924.1"/>
    <property type="molecule type" value="Genomic_DNA"/>
</dbReference>
<dbReference type="STRING" id="1505723.SAMN04487792_1572"/>
<proteinExistence type="predicted"/>
<reference evidence="2" key="1">
    <citation type="submission" date="2016-10" db="EMBL/GenBank/DDBJ databases">
        <authorList>
            <person name="Varghese N."/>
            <person name="Submissions S."/>
        </authorList>
    </citation>
    <scope>NUCLEOTIDE SEQUENCE [LARGE SCALE GENOMIC DNA]</scope>
    <source>
        <strain evidence="2">R-53102</strain>
    </source>
</reference>
<sequence>MTKLIFDSVYAGLFLLAIFTGLYASKHATKNKALLFIEDLAAAFVRQAETTDLDGQTKMDNVISGVEDALVSHGIKVDATLEAVIRAFAEKEVAKMNTEKKEDAKVEDKQQVQSGK</sequence>
<evidence type="ECO:0000313" key="1">
    <source>
        <dbReference type="EMBL" id="SFD60924.1"/>
    </source>
</evidence>
<accession>A0A1I1TQY9</accession>
<gene>
    <name evidence="1" type="ORF">SAMN04487792_1572</name>
</gene>
<evidence type="ECO:0000313" key="2">
    <source>
        <dbReference type="Proteomes" id="UP000199599"/>
    </source>
</evidence>
<name>A0A1I1TQY9_9LACO</name>